<keyword evidence="3" id="KW-0813">Transport</keyword>
<dbReference type="Pfam" id="PF00005">
    <property type="entry name" value="ABC_tran"/>
    <property type="match status" value="1"/>
</dbReference>
<feature type="transmembrane region" description="Helical" evidence="9">
    <location>
        <begin position="142"/>
        <end position="161"/>
    </location>
</feature>
<dbReference type="GO" id="GO:0016887">
    <property type="term" value="F:ATP hydrolysis activity"/>
    <property type="evidence" value="ECO:0007669"/>
    <property type="project" value="InterPro"/>
</dbReference>
<dbReference type="InterPro" id="IPR003439">
    <property type="entry name" value="ABC_transporter-like_ATP-bd"/>
</dbReference>
<dbReference type="AlphaFoldDB" id="A0A6I3KEK8"/>
<evidence type="ECO:0000259" key="11">
    <source>
        <dbReference type="PROSITE" id="PS50929"/>
    </source>
</evidence>
<accession>A0A6I3KEK8</accession>
<dbReference type="InterPro" id="IPR011527">
    <property type="entry name" value="ABC1_TM_dom"/>
</dbReference>
<evidence type="ECO:0000256" key="8">
    <source>
        <dbReference type="ARBA" id="ARBA00023136"/>
    </source>
</evidence>
<evidence type="ECO:0000313" key="13">
    <source>
        <dbReference type="Proteomes" id="UP000440694"/>
    </source>
</evidence>
<dbReference type="PANTHER" id="PTHR43394:SF1">
    <property type="entry name" value="ATP-BINDING CASSETTE SUB-FAMILY B MEMBER 10, MITOCHONDRIAL"/>
    <property type="match status" value="1"/>
</dbReference>
<dbReference type="SUPFAM" id="SSF90123">
    <property type="entry name" value="ABC transporter transmembrane region"/>
    <property type="match status" value="1"/>
</dbReference>
<organism evidence="12 13">
    <name type="scientific">Hyphomicrobium album</name>
    <dbReference type="NCBI Taxonomy" id="2665159"/>
    <lineage>
        <taxon>Bacteria</taxon>
        <taxon>Pseudomonadati</taxon>
        <taxon>Pseudomonadota</taxon>
        <taxon>Alphaproteobacteria</taxon>
        <taxon>Hyphomicrobiales</taxon>
        <taxon>Hyphomicrobiaceae</taxon>
        <taxon>Hyphomicrobium</taxon>
    </lineage>
</organism>
<dbReference type="EMBL" id="WMBQ01000001">
    <property type="protein sequence ID" value="MTD93264.1"/>
    <property type="molecule type" value="Genomic_DNA"/>
</dbReference>
<dbReference type="CDD" id="cd07346">
    <property type="entry name" value="ABC_6TM_exporters"/>
    <property type="match status" value="1"/>
</dbReference>
<dbReference type="InterPro" id="IPR036640">
    <property type="entry name" value="ABC1_TM_sf"/>
</dbReference>
<feature type="domain" description="ABC transporter" evidence="10">
    <location>
        <begin position="344"/>
        <end position="578"/>
    </location>
</feature>
<evidence type="ECO:0000256" key="4">
    <source>
        <dbReference type="ARBA" id="ARBA00022692"/>
    </source>
</evidence>
<sequence>MDDICSYANRPFGFMVRYVRRNPLAHGFILACVIGAVACSVGTQYGVKNLVDTLSQGANAGTAVWIAFAVLFLLIAADNLLWRAASYVASGTFVRVTGALRKDLFRHLTGHSPGFFIDRAPASLTSRVTATSNALFTIENMLVWNVIPPCAATIGAVVLVATVSWQIALVLLGAGAVVMIAMYRIMKAGQPLHHEFADKAARVDGEMVDVISNMSLVNSFGGLRREHRRFDVAVAREMTARKRSLMHLERLRLLHALTTLLLTFGILGWALKLWQSGAATTGEVVLVCTLGISVLSATRDLAIALVDVTQHIARLSEALTNLLVPHQMRDHPQAESLRPAGATVEFDSVDFSYPDGRKVFDDLNLRIPSGQRVALIGRSGGGKSTLIALLQRFYEVENGRITIDDQDVSRVTQHSLRNVIAVVPQDISLFHRTVRENIRYAAPQATDRDVWDAAVAARCDGFIRELPQGLDTVLGTRGVKLSGGQRQRIAIARAFLKDAPLLVLDEATSALDVQSEEEIRRALRELMDGRTVISVAHRLSTVRNFDRIVVLQSGGVVEDGAPEDLLRRRGVYQGMVHGEIARLMPAAQAA</sequence>
<keyword evidence="5" id="KW-0547">Nucleotide-binding</keyword>
<dbReference type="PROSITE" id="PS50893">
    <property type="entry name" value="ABC_TRANSPORTER_2"/>
    <property type="match status" value="1"/>
</dbReference>
<dbReference type="Gene3D" id="3.40.50.300">
    <property type="entry name" value="P-loop containing nucleotide triphosphate hydrolases"/>
    <property type="match status" value="1"/>
</dbReference>
<feature type="transmembrane region" description="Helical" evidence="9">
    <location>
        <begin position="251"/>
        <end position="271"/>
    </location>
</feature>
<dbReference type="Pfam" id="PF00664">
    <property type="entry name" value="ABC_membrane"/>
    <property type="match status" value="1"/>
</dbReference>
<dbReference type="PROSITE" id="PS00211">
    <property type="entry name" value="ABC_TRANSPORTER_1"/>
    <property type="match status" value="1"/>
</dbReference>
<reference evidence="12 13" key="1">
    <citation type="submission" date="2019-11" db="EMBL/GenBank/DDBJ databases">
        <title>Identification of a novel strain.</title>
        <authorList>
            <person name="Xu Q."/>
            <person name="Wang G."/>
        </authorList>
    </citation>
    <scope>NUCLEOTIDE SEQUENCE [LARGE SCALE GENOMIC DNA]</scope>
    <source>
        <strain evidence="13">xq</strain>
    </source>
</reference>
<feature type="transmembrane region" description="Helical" evidence="9">
    <location>
        <begin position="63"/>
        <end position="82"/>
    </location>
</feature>
<keyword evidence="7 9" id="KW-1133">Transmembrane helix</keyword>
<evidence type="ECO:0000256" key="9">
    <source>
        <dbReference type="SAM" id="Phobius"/>
    </source>
</evidence>
<comment type="caution">
    <text evidence="12">The sequence shown here is derived from an EMBL/GenBank/DDBJ whole genome shotgun (WGS) entry which is preliminary data.</text>
</comment>
<feature type="transmembrane region" description="Helical" evidence="9">
    <location>
        <begin position="24"/>
        <end position="43"/>
    </location>
</feature>
<evidence type="ECO:0000313" key="12">
    <source>
        <dbReference type="EMBL" id="MTD93264.1"/>
    </source>
</evidence>
<dbReference type="PANTHER" id="PTHR43394">
    <property type="entry name" value="ATP-DEPENDENT PERMEASE MDL1, MITOCHONDRIAL"/>
    <property type="match status" value="1"/>
</dbReference>
<dbReference type="GO" id="GO:0005886">
    <property type="term" value="C:plasma membrane"/>
    <property type="evidence" value="ECO:0007669"/>
    <property type="project" value="UniProtKB-SubCell"/>
</dbReference>
<evidence type="ECO:0000256" key="5">
    <source>
        <dbReference type="ARBA" id="ARBA00022741"/>
    </source>
</evidence>
<keyword evidence="4 9" id="KW-0812">Transmembrane</keyword>
<dbReference type="InterPro" id="IPR027417">
    <property type="entry name" value="P-loop_NTPase"/>
</dbReference>
<dbReference type="SMART" id="SM00382">
    <property type="entry name" value="AAA"/>
    <property type="match status" value="1"/>
</dbReference>
<comment type="subcellular location">
    <subcellularLocation>
        <location evidence="1">Cell membrane</location>
        <topology evidence="1">Multi-pass membrane protein</topology>
    </subcellularLocation>
</comment>
<name>A0A6I3KEK8_9HYPH</name>
<dbReference type="InterPro" id="IPR017871">
    <property type="entry name" value="ABC_transporter-like_CS"/>
</dbReference>
<dbReference type="Gene3D" id="1.20.1560.10">
    <property type="entry name" value="ABC transporter type 1, transmembrane domain"/>
    <property type="match status" value="1"/>
</dbReference>
<dbReference type="InterPro" id="IPR003593">
    <property type="entry name" value="AAA+_ATPase"/>
</dbReference>
<evidence type="ECO:0000256" key="6">
    <source>
        <dbReference type="ARBA" id="ARBA00022840"/>
    </source>
</evidence>
<dbReference type="SUPFAM" id="SSF52540">
    <property type="entry name" value="P-loop containing nucleoside triphosphate hydrolases"/>
    <property type="match status" value="1"/>
</dbReference>
<feature type="transmembrane region" description="Helical" evidence="9">
    <location>
        <begin position="167"/>
        <end position="186"/>
    </location>
</feature>
<dbReference type="GO" id="GO:0005524">
    <property type="term" value="F:ATP binding"/>
    <property type="evidence" value="ECO:0007669"/>
    <property type="project" value="UniProtKB-KW"/>
</dbReference>
<dbReference type="FunFam" id="3.40.50.300:FF:000287">
    <property type="entry name" value="Multidrug ABC transporter ATP-binding protein"/>
    <property type="match status" value="1"/>
</dbReference>
<dbReference type="PROSITE" id="PS50929">
    <property type="entry name" value="ABC_TM1F"/>
    <property type="match status" value="1"/>
</dbReference>
<evidence type="ECO:0000256" key="7">
    <source>
        <dbReference type="ARBA" id="ARBA00022989"/>
    </source>
</evidence>
<proteinExistence type="inferred from homology"/>
<keyword evidence="6 12" id="KW-0067">ATP-binding</keyword>
<keyword evidence="13" id="KW-1185">Reference proteome</keyword>
<evidence type="ECO:0000259" key="10">
    <source>
        <dbReference type="PROSITE" id="PS50893"/>
    </source>
</evidence>
<dbReference type="InterPro" id="IPR039421">
    <property type="entry name" value="Type_1_exporter"/>
</dbReference>
<keyword evidence="8 9" id="KW-0472">Membrane</keyword>
<gene>
    <name evidence="12" type="ORF">GIW81_02815</name>
</gene>
<protein>
    <submittedName>
        <fullName evidence="12">ATP-binding cassette domain-containing protein</fullName>
    </submittedName>
</protein>
<evidence type="ECO:0000256" key="2">
    <source>
        <dbReference type="ARBA" id="ARBA00005417"/>
    </source>
</evidence>
<dbReference type="GO" id="GO:0015421">
    <property type="term" value="F:ABC-type oligopeptide transporter activity"/>
    <property type="evidence" value="ECO:0007669"/>
    <property type="project" value="TreeGrafter"/>
</dbReference>
<dbReference type="Proteomes" id="UP000440694">
    <property type="component" value="Unassembled WGS sequence"/>
</dbReference>
<comment type="similarity">
    <text evidence="2">Belongs to the ABC transporter superfamily.</text>
</comment>
<evidence type="ECO:0000256" key="3">
    <source>
        <dbReference type="ARBA" id="ARBA00022448"/>
    </source>
</evidence>
<feature type="domain" description="ABC transmembrane type-1" evidence="11">
    <location>
        <begin position="28"/>
        <end position="310"/>
    </location>
</feature>
<evidence type="ECO:0000256" key="1">
    <source>
        <dbReference type="ARBA" id="ARBA00004651"/>
    </source>
</evidence>
<dbReference type="RefSeq" id="WP_154737819.1">
    <property type="nucleotide sequence ID" value="NZ_WMBQ01000001.1"/>
</dbReference>